<dbReference type="OrthoDB" id="755951at2759"/>
<feature type="region of interest" description="Disordered" evidence="1">
    <location>
        <begin position="173"/>
        <end position="245"/>
    </location>
</feature>
<proteinExistence type="predicted"/>
<dbReference type="Gene3D" id="3.40.50.2000">
    <property type="entry name" value="Glycogen Phosphorylase B"/>
    <property type="match status" value="1"/>
</dbReference>
<dbReference type="Proteomes" id="UP000230423">
    <property type="component" value="Unassembled WGS sequence"/>
</dbReference>
<evidence type="ECO:0000256" key="1">
    <source>
        <dbReference type="SAM" id="MobiDB-lite"/>
    </source>
</evidence>
<keyword evidence="3" id="KW-1185">Reference proteome</keyword>
<dbReference type="AlphaFoldDB" id="A0A2G9TWB3"/>
<name>A0A2G9TWB3_TELCI</name>
<evidence type="ECO:0000313" key="2">
    <source>
        <dbReference type="EMBL" id="PIO61530.1"/>
    </source>
</evidence>
<sequence length="285" mass="32292">MSYFENVVTAKDVKVIIQQLQRILAKLDMNIKEGDGLTVVGSAVGPLIASWRKRDAHSERYLRGLLFILEYCLAHSMEDHQCFELLVTSLGYNTVQFWRAAVPNIFDSDLSYGTKFRDSLLFALTLYDVNTGKNRLRELYAAVPGIRKSLLGVNAKQFGERFHHLQKRISRHSSMGSLENIDSEKEDEQSRTRSPRSRDGSLHSEDEDDEPRVPTGGIANTHFQQRVINVSNAPPVSLKREKSGDWNIKQGSGGLVSCVDPVMTKDHENIWLANFGMNLKDKRKK</sequence>
<protein>
    <submittedName>
        <fullName evidence="2">Uncharacterized protein</fullName>
    </submittedName>
</protein>
<gene>
    <name evidence="2" type="ORF">TELCIR_16946</name>
</gene>
<feature type="compositionally biased region" description="Polar residues" evidence="1">
    <location>
        <begin position="221"/>
        <end position="234"/>
    </location>
</feature>
<evidence type="ECO:0000313" key="3">
    <source>
        <dbReference type="Proteomes" id="UP000230423"/>
    </source>
</evidence>
<organism evidence="2 3">
    <name type="scientific">Teladorsagia circumcincta</name>
    <name type="common">Brown stomach worm</name>
    <name type="synonym">Ostertagia circumcincta</name>
    <dbReference type="NCBI Taxonomy" id="45464"/>
    <lineage>
        <taxon>Eukaryota</taxon>
        <taxon>Metazoa</taxon>
        <taxon>Ecdysozoa</taxon>
        <taxon>Nematoda</taxon>
        <taxon>Chromadorea</taxon>
        <taxon>Rhabditida</taxon>
        <taxon>Rhabditina</taxon>
        <taxon>Rhabditomorpha</taxon>
        <taxon>Strongyloidea</taxon>
        <taxon>Trichostrongylidae</taxon>
        <taxon>Teladorsagia</taxon>
    </lineage>
</organism>
<dbReference type="EMBL" id="KZ353438">
    <property type="protein sequence ID" value="PIO61530.1"/>
    <property type="molecule type" value="Genomic_DNA"/>
</dbReference>
<reference evidence="2 3" key="1">
    <citation type="submission" date="2015-09" db="EMBL/GenBank/DDBJ databases">
        <title>Draft genome of the parasitic nematode Teladorsagia circumcincta isolate WARC Sus (inbred).</title>
        <authorList>
            <person name="Mitreva M."/>
        </authorList>
    </citation>
    <scope>NUCLEOTIDE SEQUENCE [LARGE SCALE GENOMIC DNA]</scope>
    <source>
        <strain evidence="2 3">S</strain>
    </source>
</reference>
<feature type="compositionally biased region" description="Basic and acidic residues" evidence="1">
    <location>
        <begin position="188"/>
        <end position="204"/>
    </location>
</feature>
<accession>A0A2G9TWB3</accession>